<sequence>KVTGGTILPGGKMVMYGGCNLTSSSDCATSDVWSLDIGSNSNSGVPTSNSPSWSQRGECLGAREGVAMINNALIGVVSYRTQAISFGGKLPGKMTADKDGEVGVFDANGGVWVRVLPKGDPKYLYPKVRSGARMVAVDLGISNSSAPSIIMFGGEGLNGTNSFYNDMWLLTLSDGVSKGNSTTSSGMDFLKCISPLVGIGTPLSPSPSPGLGPFGPQFADAAININHIIYLTLSFIILPIATSIIRFGRGPIIAGIYAIFILLAYAFLIYGFLVAMQQVNSVIPSSTNSIPTSHFSTPHGLMGVILSVLIYIVIPLLAIFSCTTIRKFGPYTPATTSDDPESDENNTSFKNKFAKLFNLKSSDDDGKQTKSFEVSRPGNLNFQNDNYQKPTSMLNKPSSDSWVDKRKSVTIAENPLVLNNTLRNLNNLNMQN</sequence>
<organism evidence="1 2">
    <name type="scientific">Racocetra persica</name>
    <dbReference type="NCBI Taxonomy" id="160502"/>
    <lineage>
        <taxon>Eukaryota</taxon>
        <taxon>Fungi</taxon>
        <taxon>Fungi incertae sedis</taxon>
        <taxon>Mucoromycota</taxon>
        <taxon>Glomeromycotina</taxon>
        <taxon>Glomeromycetes</taxon>
        <taxon>Diversisporales</taxon>
        <taxon>Gigasporaceae</taxon>
        <taxon>Racocetra</taxon>
    </lineage>
</organism>
<dbReference type="Proteomes" id="UP000789920">
    <property type="component" value="Unassembled WGS sequence"/>
</dbReference>
<name>A0ACA9RWC0_9GLOM</name>
<evidence type="ECO:0000313" key="1">
    <source>
        <dbReference type="EMBL" id="CAG8812866.1"/>
    </source>
</evidence>
<protein>
    <submittedName>
        <fullName evidence="1">34685_t:CDS:1</fullName>
    </submittedName>
</protein>
<gene>
    <name evidence="1" type="ORF">RPERSI_LOCUS23632</name>
</gene>
<proteinExistence type="predicted"/>
<reference evidence="1" key="1">
    <citation type="submission" date="2021-06" db="EMBL/GenBank/DDBJ databases">
        <authorList>
            <person name="Kallberg Y."/>
            <person name="Tangrot J."/>
            <person name="Rosling A."/>
        </authorList>
    </citation>
    <scope>NUCLEOTIDE SEQUENCE</scope>
    <source>
        <strain evidence="1">MA461A</strain>
    </source>
</reference>
<comment type="caution">
    <text evidence="1">The sequence shown here is derived from an EMBL/GenBank/DDBJ whole genome shotgun (WGS) entry which is preliminary data.</text>
</comment>
<keyword evidence="2" id="KW-1185">Reference proteome</keyword>
<feature type="non-terminal residue" evidence="1">
    <location>
        <position position="432"/>
    </location>
</feature>
<dbReference type="EMBL" id="CAJVQC010074196">
    <property type="protein sequence ID" value="CAG8812866.1"/>
    <property type="molecule type" value="Genomic_DNA"/>
</dbReference>
<accession>A0ACA9RWC0</accession>
<feature type="non-terminal residue" evidence="1">
    <location>
        <position position="1"/>
    </location>
</feature>
<evidence type="ECO:0000313" key="2">
    <source>
        <dbReference type="Proteomes" id="UP000789920"/>
    </source>
</evidence>